<evidence type="ECO:0000256" key="1">
    <source>
        <dbReference type="ARBA" id="ARBA00004141"/>
    </source>
</evidence>
<evidence type="ECO:0000256" key="6">
    <source>
        <dbReference type="ARBA" id="ARBA00023136"/>
    </source>
</evidence>
<dbReference type="PANTHER" id="PTHR43731:SF14">
    <property type="entry name" value="PRESENILIN-ASSOCIATED RHOMBOID-LIKE PROTEIN, MITOCHONDRIAL"/>
    <property type="match status" value="1"/>
</dbReference>
<keyword evidence="4" id="KW-0378">Hydrolase</keyword>
<feature type="transmembrane region" description="Helical" evidence="7">
    <location>
        <begin position="124"/>
        <end position="145"/>
    </location>
</feature>
<comment type="similarity">
    <text evidence="2">Belongs to the peptidase S54 family.</text>
</comment>
<evidence type="ECO:0000313" key="10">
    <source>
        <dbReference type="Proteomes" id="UP001519294"/>
    </source>
</evidence>
<comment type="subcellular location">
    <subcellularLocation>
        <location evidence="1">Membrane</location>
        <topology evidence="1">Multi-pass membrane protein</topology>
    </subcellularLocation>
</comment>
<keyword evidence="10" id="KW-1185">Reference proteome</keyword>
<evidence type="ECO:0000256" key="3">
    <source>
        <dbReference type="ARBA" id="ARBA00022692"/>
    </source>
</evidence>
<comment type="caution">
    <text evidence="9">The sequence shown here is derived from an EMBL/GenBank/DDBJ whole genome shotgun (WGS) entry which is preliminary data.</text>
</comment>
<keyword evidence="6 7" id="KW-0472">Membrane</keyword>
<dbReference type="RefSeq" id="WP_226371376.1">
    <property type="nucleotide sequence ID" value="NZ_JAGIKX010000023.1"/>
</dbReference>
<feature type="transmembrane region" description="Helical" evidence="7">
    <location>
        <begin position="181"/>
        <end position="198"/>
    </location>
</feature>
<evidence type="ECO:0000313" key="9">
    <source>
        <dbReference type="EMBL" id="MBP2258306.1"/>
    </source>
</evidence>
<keyword evidence="9" id="KW-0645">Protease</keyword>
<reference evidence="9 10" key="1">
    <citation type="submission" date="2021-03" db="EMBL/GenBank/DDBJ databases">
        <title>Genomic Encyclopedia of Type Strains, Phase IV (KMG-IV): sequencing the most valuable type-strain genomes for metagenomic binning, comparative biology and taxonomic classification.</title>
        <authorList>
            <person name="Goeker M."/>
        </authorList>
    </citation>
    <scope>NUCLEOTIDE SEQUENCE [LARGE SCALE GENOMIC DNA]</scope>
    <source>
        <strain evidence="9 10">DSM 25790</strain>
    </source>
</reference>
<dbReference type="Pfam" id="PF01694">
    <property type="entry name" value="Rhomboid"/>
    <property type="match status" value="1"/>
</dbReference>
<protein>
    <submittedName>
        <fullName evidence="9">Membrane associated rhomboid family serine protease</fullName>
    </submittedName>
</protein>
<feature type="transmembrane region" description="Helical" evidence="7">
    <location>
        <begin position="157"/>
        <end position="175"/>
    </location>
</feature>
<evidence type="ECO:0000259" key="8">
    <source>
        <dbReference type="Pfam" id="PF01694"/>
    </source>
</evidence>
<feature type="transmembrane region" description="Helical" evidence="7">
    <location>
        <begin position="67"/>
        <end position="87"/>
    </location>
</feature>
<sequence length="254" mass="28528">MFIRTERSIKEFVHYYPIVSGLVIINLSLWVMIDFLQLPLGNQLFQWGAGHNISIHNGEYWRLLTSVFLHGGLMHALFNSFALVLFGPALEQMIGKIKFIIAYVGAGLIGNLATYLIAPTAFYVHVGASGAVYGLLGMYIFMVVLRKHLIDPGSAQIVIIISIIGGIMTVLRPGINVYAHLFGFIGGFGLASLLLNNAQPFSIWQNRRVQNDDSIQFNPDRWKKKRIPKRIKSRILWGVLIILVILGLWSRLNP</sequence>
<feature type="transmembrane region" description="Helical" evidence="7">
    <location>
        <begin position="99"/>
        <end position="118"/>
    </location>
</feature>
<evidence type="ECO:0000256" key="7">
    <source>
        <dbReference type="SAM" id="Phobius"/>
    </source>
</evidence>
<organism evidence="9 10">
    <name type="scientific">Virgibacillus alimentarius</name>
    <dbReference type="NCBI Taxonomy" id="698769"/>
    <lineage>
        <taxon>Bacteria</taxon>
        <taxon>Bacillati</taxon>
        <taxon>Bacillota</taxon>
        <taxon>Bacilli</taxon>
        <taxon>Bacillales</taxon>
        <taxon>Bacillaceae</taxon>
        <taxon>Virgibacillus</taxon>
    </lineage>
</organism>
<dbReference type="Gene3D" id="1.20.1540.10">
    <property type="entry name" value="Rhomboid-like"/>
    <property type="match status" value="1"/>
</dbReference>
<proteinExistence type="inferred from homology"/>
<feature type="transmembrane region" description="Helical" evidence="7">
    <location>
        <begin position="12"/>
        <end position="33"/>
    </location>
</feature>
<keyword evidence="5 7" id="KW-1133">Transmembrane helix</keyword>
<dbReference type="PANTHER" id="PTHR43731">
    <property type="entry name" value="RHOMBOID PROTEASE"/>
    <property type="match status" value="1"/>
</dbReference>
<dbReference type="InterPro" id="IPR022764">
    <property type="entry name" value="Peptidase_S54_rhomboid_dom"/>
</dbReference>
<evidence type="ECO:0000256" key="5">
    <source>
        <dbReference type="ARBA" id="ARBA00022989"/>
    </source>
</evidence>
<evidence type="ECO:0000256" key="4">
    <source>
        <dbReference type="ARBA" id="ARBA00022801"/>
    </source>
</evidence>
<evidence type="ECO:0000256" key="2">
    <source>
        <dbReference type="ARBA" id="ARBA00009045"/>
    </source>
</evidence>
<dbReference type="InterPro" id="IPR035952">
    <property type="entry name" value="Rhomboid-like_sf"/>
</dbReference>
<feature type="transmembrane region" description="Helical" evidence="7">
    <location>
        <begin position="235"/>
        <end position="252"/>
    </location>
</feature>
<dbReference type="GO" id="GO:0006508">
    <property type="term" value="P:proteolysis"/>
    <property type="evidence" value="ECO:0007669"/>
    <property type="project" value="UniProtKB-KW"/>
</dbReference>
<dbReference type="InterPro" id="IPR050925">
    <property type="entry name" value="Rhomboid_protease_S54"/>
</dbReference>
<accession>A0ABS4S9W6</accession>
<dbReference type="Proteomes" id="UP001519294">
    <property type="component" value="Unassembled WGS sequence"/>
</dbReference>
<keyword evidence="3 7" id="KW-0812">Transmembrane</keyword>
<dbReference type="GO" id="GO:0008233">
    <property type="term" value="F:peptidase activity"/>
    <property type="evidence" value="ECO:0007669"/>
    <property type="project" value="UniProtKB-KW"/>
</dbReference>
<feature type="domain" description="Peptidase S54 rhomboid" evidence="8">
    <location>
        <begin position="58"/>
        <end position="195"/>
    </location>
</feature>
<dbReference type="EMBL" id="JAGIKX010000023">
    <property type="protein sequence ID" value="MBP2258306.1"/>
    <property type="molecule type" value="Genomic_DNA"/>
</dbReference>
<dbReference type="SUPFAM" id="SSF144091">
    <property type="entry name" value="Rhomboid-like"/>
    <property type="match status" value="1"/>
</dbReference>
<name>A0ABS4S9W6_9BACI</name>
<gene>
    <name evidence="9" type="ORF">J2Z81_002277</name>
</gene>